<protein>
    <submittedName>
        <fullName evidence="7">FAD binding domain protein</fullName>
    </submittedName>
</protein>
<dbReference type="GO" id="GO:0016491">
    <property type="term" value="F:oxidoreductase activity"/>
    <property type="evidence" value="ECO:0007669"/>
    <property type="project" value="UniProtKB-KW"/>
</dbReference>
<reference evidence="7" key="1">
    <citation type="journal article" date="2020" name="Stud. Mycol.">
        <title>101 Dothideomycetes genomes: a test case for predicting lifestyles and emergence of pathogens.</title>
        <authorList>
            <person name="Haridas S."/>
            <person name="Albert R."/>
            <person name="Binder M."/>
            <person name="Bloem J."/>
            <person name="Labutti K."/>
            <person name="Salamov A."/>
            <person name="Andreopoulos B."/>
            <person name="Baker S."/>
            <person name="Barry K."/>
            <person name="Bills G."/>
            <person name="Bluhm B."/>
            <person name="Cannon C."/>
            <person name="Castanera R."/>
            <person name="Culley D."/>
            <person name="Daum C."/>
            <person name="Ezra D."/>
            <person name="Gonzalez J."/>
            <person name="Henrissat B."/>
            <person name="Kuo A."/>
            <person name="Liang C."/>
            <person name="Lipzen A."/>
            <person name="Lutzoni F."/>
            <person name="Magnuson J."/>
            <person name="Mondo S."/>
            <person name="Nolan M."/>
            <person name="Ohm R."/>
            <person name="Pangilinan J."/>
            <person name="Park H.-J."/>
            <person name="Ramirez L."/>
            <person name="Alfaro M."/>
            <person name="Sun H."/>
            <person name="Tritt A."/>
            <person name="Yoshinaga Y."/>
            <person name="Zwiers L.-H."/>
            <person name="Turgeon B."/>
            <person name="Goodwin S."/>
            <person name="Spatafora J."/>
            <person name="Crous P."/>
            <person name="Grigoriev I."/>
        </authorList>
    </citation>
    <scope>NUCLEOTIDE SEQUENCE</scope>
    <source>
        <strain evidence="7">CBS 122681</strain>
    </source>
</reference>
<gene>
    <name evidence="7" type="ORF">K491DRAFT_707294</name>
</gene>
<keyword evidence="4" id="KW-0274">FAD</keyword>
<dbReference type="GO" id="GO:0071949">
    <property type="term" value="F:FAD binding"/>
    <property type="evidence" value="ECO:0007669"/>
    <property type="project" value="InterPro"/>
</dbReference>
<dbReference type="Gene3D" id="3.30.465.10">
    <property type="match status" value="2"/>
</dbReference>
<proteinExistence type="inferred from homology"/>
<dbReference type="EMBL" id="MU004438">
    <property type="protein sequence ID" value="KAF2650999.1"/>
    <property type="molecule type" value="Genomic_DNA"/>
</dbReference>
<dbReference type="InterPro" id="IPR012951">
    <property type="entry name" value="BBE"/>
</dbReference>
<dbReference type="AlphaFoldDB" id="A0A6A6STJ4"/>
<evidence type="ECO:0000313" key="7">
    <source>
        <dbReference type="EMBL" id="KAF2650999.1"/>
    </source>
</evidence>
<evidence type="ECO:0000256" key="2">
    <source>
        <dbReference type="ARBA" id="ARBA00005466"/>
    </source>
</evidence>
<accession>A0A6A6STJ4</accession>
<dbReference type="Gene3D" id="3.40.462.20">
    <property type="match status" value="1"/>
</dbReference>
<evidence type="ECO:0000256" key="4">
    <source>
        <dbReference type="ARBA" id="ARBA00022827"/>
    </source>
</evidence>
<dbReference type="InterPro" id="IPR036318">
    <property type="entry name" value="FAD-bd_PCMH-like_sf"/>
</dbReference>
<dbReference type="Proteomes" id="UP000799324">
    <property type="component" value="Unassembled WGS sequence"/>
</dbReference>
<dbReference type="InterPro" id="IPR050416">
    <property type="entry name" value="FAD-linked_Oxidoreductase"/>
</dbReference>
<dbReference type="PROSITE" id="PS51387">
    <property type="entry name" value="FAD_PCMH"/>
    <property type="match status" value="1"/>
</dbReference>
<dbReference type="SUPFAM" id="SSF56176">
    <property type="entry name" value="FAD-binding/transporter-associated domain-like"/>
    <property type="match status" value="1"/>
</dbReference>
<dbReference type="Pfam" id="PF08031">
    <property type="entry name" value="BBE"/>
    <property type="match status" value="1"/>
</dbReference>
<dbReference type="OrthoDB" id="9983560at2759"/>
<evidence type="ECO:0000256" key="5">
    <source>
        <dbReference type="ARBA" id="ARBA00023002"/>
    </source>
</evidence>
<dbReference type="InterPro" id="IPR016169">
    <property type="entry name" value="FAD-bd_PCMH_sub2"/>
</dbReference>
<dbReference type="Pfam" id="PF01565">
    <property type="entry name" value="FAD_binding_4"/>
    <property type="match status" value="1"/>
</dbReference>
<evidence type="ECO:0000256" key="1">
    <source>
        <dbReference type="ARBA" id="ARBA00001974"/>
    </source>
</evidence>
<dbReference type="PANTHER" id="PTHR42973:SF39">
    <property type="entry name" value="FAD-BINDING PCMH-TYPE DOMAIN-CONTAINING PROTEIN"/>
    <property type="match status" value="1"/>
</dbReference>
<dbReference type="InterPro" id="IPR016166">
    <property type="entry name" value="FAD-bd_PCMH"/>
</dbReference>
<dbReference type="InterPro" id="IPR006094">
    <property type="entry name" value="Oxid_FAD_bind_N"/>
</dbReference>
<keyword evidence="5" id="KW-0560">Oxidoreductase</keyword>
<comment type="cofactor">
    <cofactor evidence="1">
        <name>FAD</name>
        <dbReference type="ChEBI" id="CHEBI:57692"/>
    </cofactor>
</comment>
<dbReference type="PANTHER" id="PTHR42973">
    <property type="entry name" value="BINDING OXIDOREDUCTASE, PUTATIVE (AFU_ORTHOLOGUE AFUA_1G17690)-RELATED"/>
    <property type="match status" value="1"/>
</dbReference>
<comment type="similarity">
    <text evidence="2">Belongs to the oxygen-dependent FAD-linked oxidoreductase family.</text>
</comment>
<organism evidence="7 8">
    <name type="scientific">Lophiostoma macrostomum CBS 122681</name>
    <dbReference type="NCBI Taxonomy" id="1314788"/>
    <lineage>
        <taxon>Eukaryota</taxon>
        <taxon>Fungi</taxon>
        <taxon>Dikarya</taxon>
        <taxon>Ascomycota</taxon>
        <taxon>Pezizomycotina</taxon>
        <taxon>Dothideomycetes</taxon>
        <taxon>Pleosporomycetidae</taxon>
        <taxon>Pleosporales</taxon>
        <taxon>Lophiostomataceae</taxon>
        <taxon>Lophiostoma</taxon>
    </lineage>
</organism>
<sequence length="547" mass="59832">MRNPVVQRQASSEVCKIFPGDDDWPSKGAWAQLNDTVAGALFIPVPRAAVCHSSWPHYDPAKCEDLLANWNNFEARVSHPTDLIYTYFQGDSCLPDGTLNASTSCTRGGDPSYVIRVTTPEHISAAIKFAKKYNIRLIVKNTGHDVAGKSTGAGSLSVWTHKMKQIDWLPDYQSDYYSGAAMRVSAGVSLKEYYQAAEDRGVTVVGGECSTVGVAGGYSAGGGHSPAGGLFGMAADNVVELTAVLPNGTHMTISSITASELFWAFRGGGGATFGVVTSITVKAHPKHMPAIADSGSQCFAGVYPIPEGGLSWYIYSFVAPNMTIAQYDALMAPYFNKLSALGISTTQNTTFHESYFGAWRRAFPEIDYPYTPDPITTATGSRLFPRRNFEDSALLNQTLSAWHKLIDLGTGFIWYTQKNEAAPGISNAINPAYRDSLAFVILSGYYYPNSTVEEINSVRDMLTNTLVPLLKEVTPGSGTYLNEADVREPDWQQNFYGSHYERLLSLKNELDPNRVFWAKTAVGSEDWYIEDDHGLPEVQTGRLCRKA</sequence>
<evidence type="ECO:0000259" key="6">
    <source>
        <dbReference type="PROSITE" id="PS51387"/>
    </source>
</evidence>
<feature type="domain" description="FAD-binding PCMH-type" evidence="6">
    <location>
        <begin position="107"/>
        <end position="286"/>
    </location>
</feature>
<keyword evidence="8" id="KW-1185">Reference proteome</keyword>
<name>A0A6A6STJ4_9PLEO</name>
<evidence type="ECO:0000256" key="3">
    <source>
        <dbReference type="ARBA" id="ARBA00022630"/>
    </source>
</evidence>
<keyword evidence="3" id="KW-0285">Flavoprotein</keyword>
<evidence type="ECO:0000313" key="8">
    <source>
        <dbReference type="Proteomes" id="UP000799324"/>
    </source>
</evidence>